<evidence type="ECO:0000313" key="10">
    <source>
        <dbReference type="Proteomes" id="UP000606008"/>
    </source>
</evidence>
<evidence type="ECO:0000256" key="1">
    <source>
        <dbReference type="ARBA" id="ARBA00000971"/>
    </source>
</evidence>
<proteinExistence type="inferred from homology"/>
<dbReference type="SUPFAM" id="SSF54534">
    <property type="entry name" value="FKBP-like"/>
    <property type="match status" value="2"/>
</dbReference>
<evidence type="ECO:0000259" key="8">
    <source>
        <dbReference type="PROSITE" id="PS50059"/>
    </source>
</evidence>
<dbReference type="PANTHER" id="PTHR43811">
    <property type="entry name" value="FKBP-TYPE PEPTIDYL-PROLYL CIS-TRANS ISOMERASE FKPA"/>
    <property type="match status" value="1"/>
</dbReference>
<name>A0ABX0QPN5_9BACT</name>
<evidence type="ECO:0000256" key="6">
    <source>
        <dbReference type="PROSITE-ProRule" id="PRU00277"/>
    </source>
</evidence>
<dbReference type="EC" id="5.2.1.8" evidence="3 6"/>
<keyword evidence="7" id="KW-0732">Signal</keyword>
<evidence type="ECO:0000256" key="3">
    <source>
        <dbReference type="ARBA" id="ARBA00013194"/>
    </source>
</evidence>
<dbReference type="Pfam" id="PF00254">
    <property type="entry name" value="FKBP_C"/>
    <property type="match status" value="1"/>
</dbReference>
<feature type="signal peptide" evidence="7">
    <location>
        <begin position="1"/>
        <end position="25"/>
    </location>
</feature>
<comment type="caution">
    <text evidence="9">The sequence shown here is derived from an EMBL/GenBank/DDBJ whole genome shotgun (WGS) entry which is preliminary data.</text>
</comment>
<dbReference type="GO" id="GO:0016853">
    <property type="term" value="F:isomerase activity"/>
    <property type="evidence" value="ECO:0007669"/>
    <property type="project" value="UniProtKB-KW"/>
</dbReference>
<evidence type="ECO:0000256" key="4">
    <source>
        <dbReference type="ARBA" id="ARBA00023110"/>
    </source>
</evidence>
<dbReference type="Proteomes" id="UP000606008">
    <property type="component" value="Unassembled WGS sequence"/>
</dbReference>
<feature type="domain" description="PPIase FKBP-type" evidence="8">
    <location>
        <begin position="79"/>
        <end position="180"/>
    </location>
</feature>
<gene>
    <name evidence="9" type="ORF">F7231_23180</name>
</gene>
<dbReference type="PROSITE" id="PS50059">
    <property type="entry name" value="FKBP_PPIASE"/>
    <property type="match status" value="2"/>
</dbReference>
<dbReference type="EMBL" id="WAEL01000010">
    <property type="protein sequence ID" value="NID13095.1"/>
    <property type="molecule type" value="Genomic_DNA"/>
</dbReference>
<keyword evidence="4 6" id="KW-0697">Rotamase</keyword>
<feature type="domain" description="PPIase FKBP-type" evidence="8">
    <location>
        <begin position="222"/>
        <end position="324"/>
    </location>
</feature>
<comment type="catalytic activity">
    <reaction evidence="1 6">
        <text>[protein]-peptidylproline (omega=180) = [protein]-peptidylproline (omega=0)</text>
        <dbReference type="Rhea" id="RHEA:16237"/>
        <dbReference type="Rhea" id="RHEA-COMP:10747"/>
        <dbReference type="Rhea" id="RHEA-COMP:10748"/>
        <dbReference type="ChEBI" id="CHEBI:83833"/>
        <dbReference type="ChEBI" id="CHEBI:83834"/>
        <dbReference type="EC" id="5.2.1.8"/>
    </reaction>
</comment>
<evidence type="ECO:0000313" key="9">
    <source>
        <dbReference type="EMBL" id="NID13095.1"/>
    </source>
</evidence>
<dbReference type="PANTHER" id="PTHR43811:SF23">
    <property type="entry name" value="FKBP-TYPE 22 KDA PEPTIDYL-PROLYL CIS-TRANS ISOMERASE"/>
    <property type="match status" value="1"/>
</dbReference>
<protein>
    <recommendedName>
        <fullName evidence="3 6">peptidylprolyl isomerase</fullName>
        <ecNumber evidence="3 6">5.2.1.8</ecNumber>
    </recommendedName>
</protein>
<dbReference type="InterPro" id="IPR046357">
    <property type="entry name" value="PPIase_dom_sf"/>
</dbReference>
<sequence>MRSVFQRYFLLATALLSGLWLVACEQTGEALSDRKQRENAAEIQQYITANNLQATQLGNTGTYYVKTVSAPTSQSAEVGDEIRFFVTSRRLDGTVLDSTDGIHPATYTFGTNPTRTGALAYGSYLYNTITNGIFLALTVAREGEKLTMLVPSSLDAGRQGTLLLPQYSPIRYDIRVVSIRTEREQIDEYIAANKITVTDTLDGGIWIAKTLARPDSALIKVGETASIQYTGKLLNGTVFDTNVPTASAIATDPTSATTAYDVTVGQSSVIAGWTLSLQKVRRGEKFLLFIPSAQAYGPAGQAGARATIPPYAPLLFEMNVLRVK</sequence>
<dbReference type="RefSeq" id="WP_166693725.1">
    <property type="nucleotide sequence ID" value="NZ_WAEL01000010.1"/>
</dbReference>
<evidence type="ECO:0000256" key="5">
    <source>
        <dbReference type="ARBA" id="ARBA00023235"/>
    </source>
</evidence>
<evidence type="ECO:0000256" key="7">
    <source>
        <dbReference type="SAM" id="SignalP"/>
    </source>
</evidence>
<dbReference type="InterPro" id="IPR001179">
    <property type="entry name" value="PPIase_FKBP_dom"/>
</dbReference>
<comment type="similarity">
    <text evidence="2">Belongs to the FKBP-type PPIase family.</text>
</comment>
<dbReference type="Gene3D" id="3.10.50.40">
    <property type="match status" value="2"/>
</dbReference>
<keyword evidence="10" id="KW-1185">Reference proteome</keyword>
<evidence type="ECO:0000256" key="2">
    <source>
        <dbReference type="ARBA" id="ARBA00006577"/>
    </source>
</evidence>
<dbReference type="PROSITE" id="PS51257">
    <property type="entry name" value="PROKAR_LIPOPROTEIN"/>
    <property type="match status" value="1"/>
</dbReference>
<reference evidence="9" key="1">
    <citation type="submission" date="2024-05" db="EMBL/GenBank/DDBJ databases">
        <authorList>
            <person name="Jung D.-H."/>
        </authorList>
    </citation>
    <scope>NUCLEOTIDE SEQUENCE</scope>
    <source>
        <strain evidence="9">JA-25</strain>
    </source>
</reference>
<feature type="chain" id="PRO_5047425575" description="peptidylprolyl isomerase" evidence="7">
    <location>
        <begin position="26"/>
        <end position="324"/>
    </location>
</feature>
<keyword evidence="5 6" id="KW-0413">Isomerase</keyword>
<accession>A0ABX0QPN5</accession>
<organism evidence="9 10">
    <name type="scientific">Fibrivirga algicola</name>
    <dbReference type="NCBI Taxonomy" id="2950420"/>
    <lineage>
        <taxon>Bacteria</taxon>
        <taxon>Pseudomonadati</taxon>
        <taxon>Bacteroidota</taxon>
        <taxon>Cytophagia</taxon>
        <taxon>Cytophagales</taxon>
        <taxon>Spirosomataceae</taxon>
        <taxon>Fibrivirga</taxon>
    </lineage>
</organism>